<dbReference type="InParanoid" id="G0N171"/>
<gene>
    <name evidence="2" type="ORF">CAEBREN_13161</name>
</gene>
<evidence type="ECO:0000313" key="3">
    <source>
        <dbReference type="Proteomes" id="UP000008068"/>
    </source>
</evidence>
<name>G0N171_CAEBE</name>
<evidence type="ECO:0000313" key="2">
    <source>
        <dbReference type="EMBL" id="EGT49849.1"/>
    </source>
</evidence>
<keyword evidence="3" id="KW-1185">Reference proteome</keyword>
<dbReference type="HOGENOM" id="CLU_2075222_0_0_1"/>
<organism evidence="3">
    <name type="scientific">Caenorhabditis brenneri</name>
    <name type="common">Nematode worm</name>
    <dbReference type="NCBI Taxonomy" id="135651"/>
    <lineage>
        <taxon>Eukaryota</taxon>
        <taxon>Metazoa</taxon>
        <taxon>Ecdysozoa</taxon>
        <taxon>Nematoda</taxon>
        <taxon>Chromadorea</taxon>
        <taxon>Rhabditida</taxon>
        <taxon>Rhabditina</taxon>
        <taxon>Rhabditomorpha</taxon>
        <taxon>Rhabditoidea</taxon>
        <taxon>Rhabditidae</taxon>
        <taxon>Peloderinae</taxon>
        <taxon>Caenorhabditis</taxon>
    </lineage>
</organism>
<dbReference type="AlphaFoldDB" id="G0N171"/>
<protein>
    <submittedName>
        <fullName evidence="2">Uncharacterized protein</fullName>
    </submittedName>
</protein>
<accession>G0N171</accession>
<feature type="region of interest" description="Disordered" evidence="1">
    <location>
        <begin position="1"/>
        <end position="38"/>
    </location>
</feature>
<proteinExistence type="predicted"/>
<dbReference type="Proteomes" id="UP000008068">
    <property type="component" value="Unassembled WGS sequence"/>
</dbReference>
<feature type="compositionally biased region" description="Basic and acidic residues" evidence="1">
    <location>
        <begin position="23"/>
        <end position="33"/>
    </location>
</feature>
<reference evidence="3" key="1">
    <citation type="submission" date="2011-07" db="EMBL/GenBank/DDBJ databases">
        <authorList>
            <consortium name="Caenorhabditis brenneri Sequencing and Analysis Consortium"/>
            <person name="Wilson R.K."/>
        </authorList>
    </citation>
    <scope>NUCLEOTIDE SEQUENCE [LARGE SCALE GENOMIC DNA]</scope>
    <source>
        <strain evidence="3">PB2801</strain>
    </source>
</reference>
<evidence type="ECO:0000256" key="1">
    <source>
        <dbReference type="SAM" id="MobiDB-lite"/>
    </source>
</evidence>
<sequence length="118" mass="14094">MVKNYRSRSPPRDDNAPEASTSSKKEKTKKEDTLIPPSSVTWFSEEKTREEQFEYFKFRQHELNQETSTDWICVDKIHEESAMVLEQPLVPVDHRKFVNFHRHESEKPIMQKFQPPQC</sequence>
<dbReference type="EMBL" id="GL379826">
    <property type="protein sequence ID" value="EGT49849.1"/>
    <property type="molecule type" value="Genomic_DNA"/>
</dbReference>